<dbReference type="InterPro" id="IPR005824">
    <property type="entry name" value="KOW"/>
</dbReference>
<dbReference type="PANTHER" id="PTHR11127:SF2">
    <property type="entry name" value="LARGE RIBOSOMAL SUBUNIT PROTEIN EL14"/>
    <property type="match status" value="1"/>
</dbReference>
<dbReference type="InterPro" id="IPR002784">
    <property type="entry name" value="Ribosomal_eL14_dom"/>
</dbReference>
<keyword evidence="3" id="KW-0687">Ribonucleoprotein</keyword>
<evidence type="ECO:0000313" key="6">
    <source>
        <dbReference type="EMBL" id="CAD8609917.1"/>
    </source>
</evidence>
<dbReference type="Pfam" id="PF01929">
    <property type="entry name" value="Ribosomal_L14e"/>
    <property type="match status" value="1"/>
</dbReference>
<gene>
    <name evidence="6" type="ORF">CPEL01642_LOCUS13295</name>
</gene>
<dbReference type="Pfam" id="PF00467">
    <property type="entry name" value="KOW"/>
    <property type="match status" value="1"/>
</dbReference>
<evidence type="ECO:0000256" key="3">
    <source>
        <dbReference type="ARBA" id="ARBA00023274"/>
    </source>
</evidence>
<dbReference type="InterPro" id="IPR008991">
    <property type="entry name" value="Translation_prot_SH3-like_sf"/>
</dbReference>
<dbReference type="GO" id="GO:0003723">
    <property type="term" value="F:RNA binding"/>
    <property type="evidence" value="ECO:0007669"/>
    <property type="project" value="InterPro"/>
</dbReference>
<dbReference type="AlphaFoldDB" id="A0A7S0LH28"/>
<keyword evidence="2" id="KW-0689">Ribosomal protein</keyword>
<reference evidence="6" key="1">
    <citation type="submission" date="2021-01" db="EMBL/GenBank/DDBJ databases">
        <authorList>
            <person name="Corre E."/>
            <person name="Pelletier E."/>
            <person name="Niang G."/>
            <person name="Scheremetjew M."/>
            <person name="Finn R."/>
            <person name="Kale V."/>
            <person name="Holt S."/>
            <person name="Cochrane G."/>
            <person name="Meng A."/>
            <person name="Brown T."/>
            <person name="Cohen L."/>
        </authorList>
    </citation>
    <scope>NUCLEOTIDE SEQUENCE</scope>
    <source>
        <strain evidence="6">PLY182g</strain>
    </source>
</reference>
<dbReference type="InterPro" id="IPR039660">
    <property type="entry name" value="Ribosomal_eL14"/>
</dbReference>
<dbReference type="InterPro" id="IPR014722">
    <property type="entry name" value="Rib_uL2_dom2"/>
</dbReference>
<feature type="domain" description="Large ribosomal subunit protein eL14" evidence="5">
    <location>
        <begin position="49"/>
        <end position="122"/>
    </location>
</feature>
<feature type="domain" description="KOW" evidence="4">
    <location>
        <begin position="9"/>
        <end position="39"/>
    </location>
</feature>
<evidence type="ECO:0000256" key="1">
    <source>
        <dbReference type="ARBA" id="ARBA00006592"/>
    </source>
</evidence>
<name>A0A7S0LH28_9EUKA</name>
<sequence length="134" mass="14949">MPFTRFVEVGRVVMINYGPDAGKLATIIEIVDGKRVLVDGPQSITGIHRQVIGLRRVNLTDIVVSKLPRNATQKNLVKAWTEQNTLAAWKATAWSKKMESKAARANCGDFDRFKVMIAKKQRSKIISDKLAQLA</sequence>
<protein>
    <recommendedName>
        <fullName evidence="7">Ribosomal protein L14e domain-containing protein</fullName>
    </recommendedName>
</protein>
<accession>A0A7S0LH28</accession>
<dbReference type="GO" id="GO:0003735">
    <property type="term" value="F:structural constituent of ribosome"/>
    <property type="evidence" value="ECO:0007669"/>
    <property type="project" value="InterPro"/>
</dbReference>
<evidence type="ECO:0000259" key="4">
    <source>
        <dbReference type="Pfam" id="PF00467"/>
    </source>
</evidence>
<dbReference type="SUPFAM" id="SSF50104">
    <property type="entry name" value="Translation proteins SH3-like domain"/>
    <property type="match status" value="1"/>
</dbReference>
<proteinExistence type="inferred from homology"/>
<dbReference type="GO" id="GO:0006412">
    <property type="term" value="P:translation"/>
    <property type="evidence" value="ECO:0007669"/>
    <property type="project" value="InterPro"/>
</dbReference>
<dbReference type="PANTHER" id="PTHR11127">
    <property type="entry name" value="60S RIBOSOMAL PROTEIN L14"/>
    <property type="match status" value="1"/>
</dbReference>
<dbReference type="EMBL" id="HBEY01028031">
    <property type="protein sequence ID" value="CAD8609917.1"/>
    <property type="molecule type" value="Transcribed_RNA"/>
</dbReference>
<comment type="similarity">
    <text evidence="1">Belongs to the eukaryotic ribosomal protein eL14 family.</text>
</comment>
<dbReference type="GO" id="GO:0022625">
    <property type="term" value="C:cytosolic large ribosomal subunit"/>
    <property type="evidence" value="ECO:0007669"/>
    <property type="project" value="TreeGrafter"/>
</dbReference>
<dbReference type="Gene3D" id="2.30.30.30">
    <property type="match status" value="1"/>
</dbReference>
<dbReference type="GO" id="GO:0042273">
    <property type="term" value="P:ribosomal large subunit biogenesis"/>
    <property type="evidence" value="ECO:0007669"/>
    <property type="project" value="TreeGrafter"/>
</dbReference>
<dbReference type="CDD" id="cd23702">
    <property type="entry name" value="eL14"/>
    <property type="match status" value="1"/>
</dbReference>
<evidence type="ECO:0000256" key="2">
    <source>
        <dbReference type="ARBA" id="ARBA00022980"/>
    </source>
</evidence>
<evidence type="ECO:0000259" key="5">
    <source>
        <dbReference type="Pfam" id="PF01929"/>
    </source>
</evidence>
<evidence type="ECO:0008006" key="7">
    <source>
        <dbReference type="Google" id="ProtNLM"/>
    </source>
</evidence>
<dbReference type="Gene3D" id="6.10.250.2270">
    <property type="match status" value="1"/>
</dbReference>
<organism evidence="6">
    <name type="scientific">Coccolithus braarudii</name>
    <dbReference type="NCBI Taxonomy" id="221442"/>
    <lineage>
        <taxon>Eukaryota</taxon>
        <taxon>Haptista</taxon>
        <taxon>Haptophyta</taxon>
        <taxon>Prymnesiophyceae</taxon>
        <taxon>Coccolithales</taxon>
        <taxon>Coccolithaceae</taxon>
        <taxon>Coccolithus</taxon>
    </lineage>
</organism>